<evidence type="ECO:0000256" key="4">
    <source>
        <dbReference type="ARBA" id="ARBA00023235"/>
    </source>
</evidence>
<dbReference type="AlphaFoldDB" id="A0A6B2M2Y7"/>
<organism evidence="7 8">
    <name type="scientific">Oceanipulchritudo coccoides</name>
    <dbReference type="NCBI Taxonomy" id="2706888"/>
    <lineage>
        <taxon>Bacteria</taxon>
        <taxon>Pseudomonadati</taxon>
        <taxon>Verrucomicrobiota</taxon>
        <taxon>Opitutia</taxon>
        <taxon>Puniceicoccales</taxon>
        <taxon>Oceanipulchritudinaceae</taxon>
        <taxon>Oceanipulchritudo</taxon>
    </lineage>
</organism>
<gene>
    <name evidence="7" type="ORF">G0Q06_08385</name>
</gene>
<dbReference type="Gene3D" id="3.60.120.10">
    <property type="entry name" value="Anthranilate synthase"/>
    <property type="match status" value="1"/>
</dbReference>
<evidence type="ECO:0000256" key="5">
    <source>
        <dbReference type="ARBA" id="ARBA00041564"/>
    </source>
</evidence>
<dbReference type="EMBL" id="JAAGNX010000002">
    <property type="protein sequence ID" value="NDV62464.1"/>
    <property type="molecule type" value="Genomic_DNA"/>
</dbReference>
<sequence length="493" mass="54090">MVRRPGLPVDPEKLVARMEIIDIPLEGRADMDGLRAFLSACLDAANEDGHDKIASITLSVKHIDPLAVLDSIYEGDAHHFYMENPYREWAVAGAEAVVSASWNGPDRFQQARTFAAGLDEHVIAIGDLSLPFSGPLFFAGFSFYDSVDGREEAFPGGQVFVPQWQVARAGDHYVAVANALIRPGMDVEAVAQRIWSAHRKFSAYTYDQPPRPPVYHILEEREVGPEGTFLKNVALALEAIKKGSYNKIVLSRAVDLLFDNSCQPLKILNRLRRDYPRCSSFSLQSENGTSFIGATPERLVSVDNGRYTTEAIAGSAARDPSAGEDARLARDLLASEKDLREHGHVVESIRRRLESLGLEARIPDSPGLLVLPNVQHLRTPINGPLKEGVHILDLAEALHPTPAVGGTPREDALKDIFKWEPFPRGMFAGLTGWFDLRGNGEFAVGIRSALVRDSRARLFAGAGIVEGSIPEMELRETTLKMEALLRCIRGAAG</sequence>
<feature type="domain" description="Chorismate-utilising enzyme C-terminal" evidence="6">
    <location>
        <begin position="228"/>
        <end position="480"/>
    </location>
</feature>
<dbReference type="InterPro" id="IPR005801">
    <property type="entry name" value="ADC_synthase"/>
</dbReference>
<keyword evidence="4 7" id="KW-0413">Isomerase</keyword>
<dbReference type="PANTHER" id="PTHR42839">
    <property type="entry name" value="ISOCHORISMATE SYNTHASE ENTC"/>
    <property type="match status" value="1"/>
</dbReference>
<comment type="similarity">
    <text evidence="2">Belongs to the isochorismate synthase family.</text>
</comment>
<comment type="catalytic activity">
    <reaction evidence="1">
        <text>chorismate = isochorismate</text>
        <dbReference type="Rhea" id="RHEA:18985"/>
        <dbReference type="ChEBI" id="CHEBI:29748"/>
        <dbReference type="ChEBI" id="CHEBI:29780"/>
        <dbReference type="EC" id="5.4.4.2"/>
    </reaction>
</comment>
<evidence type="ECO:0000313" key="8">
    <source>
        <dbReference type="Proteomes" id="UP000478417"/>
    </source>
</evidence>
<dbReference type="EC" id="5.4.4.2" evidence="3"/>
<evidence type="ECO:0000256" key="2">
    <source>
        <dbReference type="ARBA" id="ARBA00005297"/>
    </source>
</evidence>
<dbReference type="InterPro" id="IPR015890">
    <property type="entry name" value="Chorismate_C"/>
</dbReference>
<proteinExistence type="inferred from homology"/>
<evidence type="ECO:0000256" key="3">
    <source>
        <dbReference type="ARBA" id="ARBA00012824"/>
    </source>
</evidence>
<dbReference type="RefSeq" id="WP_163964378.1">
    <property type="nucleotide sequence ID" value="NZ_JAAGNX010000002.1"/>
</dbReference>
<name>A0A6B2M2Y7_9BACT</name>
<dbReference type="GO" id="GO:0008909">
    <property type="term" value="F:isochorismate synthase activity"/>
    <property type="evidence" value="ECO:0007669"/>
    <property type="project" value="UniProtKB-EC"/>
</dbReference>
<dbReference type="NCBIfam" id="TIGR00543">
    <property type="entry name" value="isochor_syn"/>
    <property type="match status" value="1"/>
</dbReference>
<reference evidence="7 8" key="1">
    <citation type="submission" date="2020-02" db="EMBL/GenBank/DDBJ databases">
        <title>Albibacoteraceae fam. nov., the first described family within the subdivision 4 Verrucomicrobia.</title>
        <authorList>
            <person name="Xi F."/>
        </authorList>
    </citation>
    <scope>NUCLEOTIDE SEQUENCE [LARGE SCALE GENOMIC DNA]</scope>
    <source>
        <strain evidence="7 8">CK1056</strain>
    </source>
</reference>
<dbReference type="InterPro" id="IPR004561">
    <property type="entry name" value="IsoChor_synthase"/>
</dbReference>
<dbReference type="Proteomes" id="UP000478417">
    <property type="component" value="Unassembled WGS sequence"/>
</dbReference>
<protein>
    <recommendedName>
        <fullName evidence="3">isochorismate synthase</fullName>
        <ecNumber evidence="3">5.4.4.2</ecNumber>
    </recommendedName>
    <alternativeName>
        <fullName evidence="5">Isochorismate mutase</fullName>
    </alternativeName>
</protein>
<keyword evidence="8" id="KW-1185">Reference proteome</keyword>
<evidence type="ECO:0000313" key="7">
    <source>
        <dbReference type="EMBL" id="NDV62464.1"/>
    </source>
</evidence>
<dbReference type="SUPFAM" id="SSF56322">
    <property type="entry name" value="ADC synthase"/>
    <property type="match status" value="1"/>
</dbReference>
<comment type="caution">
    <text evidence="7">The sequence shown here is derived from an EMBL/GenBank/DDBJ whole genome shotgun (WGS) entry which is preliminary data.</text>
</comment>
<dbReference type="Pfam" id="PF00425">
    <property type="entry name" value="Chorismate_bind"/>
    <property type="match status" value="1"/>
</dbReference>
<evidence type="ECO:0000259" key="6">
    <source>
        <dbReference type="Pfam" id="PF00425"/>
    </source>
</evidence>
<evidence type="ECO:0000256" key="1">
    <source>
        <dbReference type="ARBA" id="ARBA00000799"/>
    </source>
</evidence>
<accession>A0A6B2M2Y7</accession>
<dbReference type="PANTHER" id="PTHR42839:SF2">
    <property type="entry name" value="ISOCHORISMATE SYNTHASE ENTC"/>
    <property type="match status" value="1"/>
</dbReference>